<reference evidence="4 6" key="2">
    <citation type="submission" date="2016-11" db="EMBL/GenBank/DDBJ databases">
        <authorList>
            <person name="Varghese N."/>
            <person name="Submissions S."/>
        </authorList>
    </citation>
    <scope>NUCLEOTIDE SEQUENCE [LARGE SCALE GENOMIC DNA]</scope>
    <source>
        <strain evidence="4 6">DSM 7308</strain>
    </source>
</reference>
<dbReference type="RefSeq" id="WP_066071485.1">
    <property type="nucleotide sequence ID" value="NZ_FRBG01000004.1"/>
</dbReference>
<dbReference type="Proteomes" id="UP000323392">
    <property type="component" value="Unassembled WGS sequence"/>
</dbReference>
<dbReference type="EMBL" id="FRBG01000004">
    <property type="protein sequence ID" value="SHK72411.1"/>
    <property type="molecule type" value="Genomic_DNA"/>
</dbReference>
<dbReference type="GO" id="GO:0016757">
    <property type="term" value="F:glycosyltransferase activity"/>
    <property type="evidence" value="ECO:0007669"/>
    <property type="project" value="InterPro"/>
</dbReference>
<evidence type="ECO:0000259" key="1">
    <source>
        <dbReference type="Pfam" id="PF00534"/>
    </source>
</evidence>
<evidence type="ECO:0000313" key="5">
    <source>
        <dbReference type="Proteomes" id="UP000092605"/>
    </source>
</evidence>
<feature type="domain" description="Glycosyl transferase family 1" evidence="1">
    <location>
        <begin position="176"/>
        <end position="342"/>
    </location>
</feature>
<feature type="domain" description="Glycosyltransferase subfamily 4-like N-terminal" evidence="2">
    <location>
        <begin position="13"/>
        <end position="166"/>
    </location>
</feature>
<reference evidence="3 5" key="1">
    <citation type="submission" date="2016-02" db="EMBL/GenBank/DDBJ databases">
        <title>Draft genome sequence for Clostridium paradoxum JW-YL-7.</title>
        <authorList>
            <person name="Utturkar S.M."/>
            <person name="Lancaster A."/>
            <person name="Poole F.L."/>
            <person name="Adams M.W."/>
            <person name="Brown S.D."/>
        </authorList>
    </citation>
    <scope>NUCLEOTIDE SEQUENCE [LARGE SCALE GENOMIC DNA]</scope>
    <source>
        <strain evidence="3 5">JW-YL-7</strain>
    </source>
</reference>
<dbReference type="OrthoDB" id="9772485at2"/>
<proteinExistence type="predicted"/>
<dbReference type="AlphaFoldDB" id="A0A150FSA9"/>
<evidence type="ECO:0000313" key="6">
    <source>
        <dbReference type="Proteomes" id="UP000323392"/>
    </source>
</evidence>
<dbReference type="Gene3D" id="3.40.50.2000">
    <property type="entry name" value="Glycogen Phosphorylase B"/>
    <property type="match status" value="4"/>
</dbReference>
<comment type="caution">
    <text evidence="3">The sequence shown here is derived from an EMBL/GenBank/DDBJ whole genome shotgun (WGS) entry which is preliminary data.</text>
</comment>
<dbReference type="Pfam" id="PF13439">
    <property type="entry name" value="Glyco_transf_4"/>
    <property type="match status" value="2"/>
</dbReference>
<gene>
    <name evidence="3" type="ORF">JWYL7_1586</name>
    <name evidence="4" type="ORF">SAMN05661008_00791</name>
</gene>
<feature type="domain" description="Glycosyltransferase subfamily 4-like N-terminal" evidence="2">
    <location>
        <begin position="375"/>
        <end position="527"/>
    </location>
</feature>
<dbReference type="InterPro" id="IPR001296">
    <property type="entry name" value="Glyco_trans_1"/>
</dbReference>
<keyword evidence="6" id="KW-1185">Reference proteome</keyword>
<dbReference type="PANTHER" id="PTHR12526">
    <property type="entry name" value="GLYCOSYLTRANSFERASE"/>
    <property type="match status" value="1"/>
</dbReference>
<dbReference type="Proteomes" id="UP000092605">
    <property type="component" value="Unassembled WGS sequence"/>
</dbReference>
<dbReference type="STRING" id="1121328.JWYL7_1586"/>
<organism evidence="3 5">
    <name type="scientific">Alkalithermobacter thermoalcaliphilus JW-YL-7 = DSM 7308</name>
    <dbReference type="NCBI Taxonomy" id="1121328"/>
    <lineage>
        <taxon>Bacteria</taxon>
        <taxon>Bacillati</taxon>
        <taxon>Bacillota</taxon>
        <taxon>Clostridia</taxon>
        <taxon>Peptostreptococcales</taxon>
        <taxon>Tepidibacteraceae</taxon>
        <taxon>Alkalithermobacter</taxon>
    </lineage>
</organism>
<evidence type="ECO:0000313" key="4">
    <source>
        <dbReference type="EMBL" id="SHK72411.1"/>
    </source>
</evidence>
<protein>
    <submittedName>
        <fullName evidence="3">Glycosyl transferase group 1</fullName>
    </submittedName>
    <submittedName>
        <fullName evidence="4">Glycosyltransferase involved in cell wall bisynthesis</fullName>
    </submittedName>
</protein>
<keyword evidence="3" id="KW-0808">Transferase</keyword>
<feature type="domain" description="Glycosyl transferase family 1" evidence="1">
    <location>
        <begin position="536"/>
        <end position="702"/>
    </location>
</feature>
<sequence length="732" mass="82860">MIKVIHVISDTNIGGAGIWLINLLKGIDKGKFLVKVALPKESMLIDYLDDLGIETIKIPGMSDNSFDIKSVKFLYDLFKKEKPYIVHTHASFSARIAAKISGVKKIIYTKHCIDIEEKILIRKKIKSIINKYTSTSVIAVSNAVKENLILSGVCKDNINIVYNGVDEIKQISYEEKQKIRQMFGICEKDIVIGIVARLEKVKGHEYFIKAAAYVLKEYKNVKFLIVGTGSREEELKDLVKQLKIENNIIFTGYIKNVEKIFNIIDINVISSISEALCFSLIEGMSIKKPSIGTDVGGIKEVIKDGYNGYLVPKENPQKLAESMKKLAKDENLRKYMGQNGYEFMKKFFTLDNMVRKVEGIYMNRKILLALMGLNIGGAETHVVELAKGLKKEGFDVIVVSNGGVYEKELKESFIKHYNVPLHNKNPINMIKSYILLKKIIKKEKIDLVHAHARIPGFICGILHKKMNFPFVTTAHWVFTTKYGLKYITNWGQKTIAVSEDIKRYLIDNYNINEKDIKVTINGIDTDKFSSDIDTSDIINEFNLKKDSIKIVYISRLDKDRADVAFDLVDIAKELSCEINNLEIIIVGSGNVFDKLKEKVENINKSLGREVIKLAGARSDVNKFVAIADVFIGVSRSALEAMSAQKCVILAGNEGYIGVLDKQKLDSAIESNFTCRGEKKTDKKVLKKDILDILKDNDKRLQIGLWSRQIIKDMYSVEKMVKDNIDIYTQVLK</sequence>
<dbReference type="EMBL" id="LSFY01000001">
    <property type="protein sequence ID" value="KXZ40511.1"/>
    <property type="molecule type" value="Genomic_DNA"/>
</dbReference>
<dbReference type="PATRIC" id="fig|1121328.3.peg.1597"/>
<dbReference type="Pfam" id="PF00534">
    <property type="entry name" value="Glycos_transf_1"/>
    <property type="match status" value="2"/>
</dbReference>
<accession>A0A150FSA9</accession>
<dbReference type="SUPFAM" id="SSF53756">
    <property type="entry name" value="UDP-Glycosyltransferase/glycogen phosphorylase"/>
    <property type="match status" value="2"/>
</dbReference>
<name>A0A150FSA9_CLOPD</name>
<evidence type="ECO:0000259" key="2">
    <source>
        <dbReference type="Pfam" id="PF13439"/>
    </source>
</evidence>
<evidence type="ECO:0000313" key="3">
    <source>
        <dbReference type="EMBL" id="KXZ40511.1"/>
    </source>
</evidence>
<dbReference type="InterPro" id="IPR028098">
    <property type="entry name" value="Glyco_trans_4-like_N"/>
</dbReference>